<dbReference type="GO" id="GO:0009298">
    <property type="term" value="P:GDP-mannose biosynthetic process"/>
    <property type="evidence" value="ECO:0007669"/>
    <property type="project" value="UniProtKB-UniPathway"/>
</dbReference>
<dbReference type="NCBIfam" id="TIGR00218">
    <property type="entry name" value="manA"/>
    <property type="match status" value="1"/>
</dbReference>
<proteinExistence type="inferred from homology"/>
<accession>A0A1I8BYU0</accession>
<dbReference type="InterPro" id="IPR016305">
    <property type="entry name" value="Mannose-6-P_Isomerase"/>
</dbReference>
<evidence type="ECO:0000259" key="11">
    <source>
        <dbReference type="Pfam" id="PF20511"/>
    </source>
</evidence>
<dbReference type="InterPro" id="IPR014710">
    <property type="entry name" value="RmlC-like_jellyroll"/>
</dbReference>
<keyword evidence="13" id="KW-1185">Reference proteome</keyword>
<evidence type="ECO:0000313" key="14">
    <source>
        <dbReference type="WBParaSite" id="MhA1_Contig833.frz3.gene4"/>
    </source>
</evidence>
<protein>
    <recommendedName>
        <fullName evidence="5">mannose-6-phosphate isomerase</fullName>
        <ecNumber evidence="5">5.3.1.8</ecNumber>
    </recommendedName>
    <alternativeName>
        <fullName evidence="9">Phosphohexomutase</fullName>
    </alternativeName>
    <alternativeName>
        <fullName evidence="10">Phosphomannose isomerase</fullName>
    </alternativeName>
</protein>
<dbReference type="PANTHER" id="PTHR10309">
    <property type="entry name" value="MANNOSE-6-PHOSPHATE ISOMERASE"/>
    <property type="match status" value="1"/>
</dbReference>
<dbReference type="Pfam" id="PF20512">
    <property type="entry name" value="PMI_typeI_hel"/>
    <property type="match status" value="1"/>
</dbReference>
<evidence type="ECO:0000256" key="9">
    <source>
        <dbReference type="ARBA" id="ARBA00029741"/>
    </source>
</evidence>
<dbReference type="GO" id="GO:0004476">
    <property type="term" value="F:mannose-6-phosphate isomerase activity"/>
    <property type="evidence" value="ECO:0007669"/>
    <property type="project" value="UniProtKB-EC"/>
</dbReference>
<evidence type="ECO:0000256" key="1">
    <source>
        <dbReference type="ARBA" id="ARBA00000757"/>
    </source>
</evidence>
<reference evidence="14" key="1">
    <citation type="submission" date="2016-11" db="UniProtKB">
        <authorList>
            <consortium name="WormBaseParasite"/>
        </authorList>
    </citation>
    <scope>IDENTIFICATION</scope>
</reference>
<keyword evidence="6" id="KW-0479">Metal-binding</keyword>
<dbReference type="GO" id="GO:0008270">
    <property type="term" value="F:zinc ion binding"/>
    <property type="evidence" value="ECO:0007669"/>
    <property type="project" value="InterPro"/>
</dbReference>
<sequence>MKRLECKALHYQWGRKGAESTVAQLRKDTIEEDEYYAELWMGTHARGPSQVKEGEARIPLADYFKDHPDVLGQHEKDGTGLQFLLKVLSVGKCLSLQLHPTKEQARELHAADQANYPDDNHKPELTIALTDFEILCGFQKPDAILQNLRSHEALVELIGEKGLLSFDATQGEEEKKAALKNIFTQIWTIPPEEIGTLLTKLLADIFLSNSKIFLLITYKICSFSEEQRSQTDDLIMGLSEHFPEDIGILAPLFLNYVKLKPGEATFLGPNEPHSYLSGGD</sequence>
<evidence type="ECO:0000256" key="8">
    <source>
        <dbReference type="ARBA" id="ARBA00023235"/>
    </source>
</evidence>
<dbReference type="InterPro" id="IPR001250">
    <property type="entry name" value="Man6P_Isoase-1"/>
</dbReference>
<comment type="pathway">
    <text evidence="3">Nucleotide-sugar biosynthesis; GDP-alpha-D-mannose biosynthesis; alpha-D-mannose 1-phosphate from D-fructose 6-phosphate: step 1/2.</text>
</comment>
<organism evidence="13 14">
    <name type="scientific">Meloidogyne hapla</name>
    <name type="common">Root-knot nematode worm</name>
    <dbReference type="NCBI Taxonomy" id="6305"/>
    <lineage>
        <taxon>Eukaryota</taxon>
        <taxon>Metazoa</taxon>
        <taxon>Ecdysozoa</taxon>
        <taxon>Nematoda</taxon>
        <taxon>Chromadorea</taxon>
        <taxon>Rhabditida</taxon>
        <taxon>Tylenchina</taxon>
        <taxon>Tylenchomorpha</taxon>
        <taxon>Tylenchoidea</taxon>
        <taxon>Meloidogynidae</taxon>
        <taxon>Meloidogyninae</taxon>
        <taxon>Meloidogyne</taxon>
    </lineage>
</organism>
<keyword evidence="8" id="KW-0413">Isomerase</keyword>
<dbReference type="GO" id="GO:0005975">
    <property type="term" value="P:carbohydrate metabolic process"/>
    <property type="evidence" value="ECO:0007669"/>
    <property type="project" value="InterPro"/>
</dbReference>
<feature type="domain" description="Phosphomannose isomerase type I helical insertion" evidence="12">
    <location>
        <begin position="172"/>
        <end position="254"/>
    </location>
</feature>
<evidence type="ECO:0000259" key="12">
    <source>
        <dbReference type="Pfam" id="PF20512"/>
    </source>
</evidence>
<comment type="cofactor">
    <cofactor evidence="2">
        <name>Zn(2+)</name>
        <dbReference type="ChEBI" id="CHEBI:29105"/>
    </cofactor>
</comment>
<keyword evidence="7" id="KW-0862">Zinc</keyword>
<dbReference type="UniPathway" id="UPA00126">
    <property type="reaction ID" value="UER00423"/>
</dbReference>
<dbReference type="AlphaFoldDB" id="A0A1I8BYU0"/>
<evidence type="ECO:0000313" key="13">
    <source>
        <dbReference type="Proteomes" id="UP000095281"/>
    </source>
</evidence>
<dbReference type="InterPro" id="IPR018050">
    <property type="entry name" value="Pmannose_isomerase-type1_CS"/>
</dbReference>
<dbReference type="PRINTS" id="PR00714">
    <property type="entry name" value="MAN6PISMRASE"/>
</dbReference>
<dbReference type="GO" id="GO:0005829">
    <property type="term" value="C:cytosol"/>
    <property type="evidence" value="ECO:0007669"/>
    <property type="project" value="TreeGrafter"/>
</dbReference>
<evidence type="ECO:0000256" key="10">
    <source>
        <dbReference type="ARBA" id="ARBA00030762"/>
    </source>
</evidence>
<dbReference type="PANTHER" id="PTHR10309:SF0">
    <property type="entry name" value="MANNOSE-6-PHOSPHATE ISOMERASE"/>
    <property type="match status" value="1"/>
</dbReference>
<name>A0A1I8BYU0_MELHA</name>
<feature type="domain" description="Phosphomannose isomerase type I catalytic" evidence="11">
    <location>
        <begin position="2"/>
        <end position="139"/>
    </location>
</feature>
<dbReference type="InterPro" id="IPR046457">
    <property type="entry name" value="PMI_typeI_cat"/>
</dbReference>
<evidence type="ECO:0000256" key="6">
    <source>
        <dbReference type="ARBA" id="ARBA00022723"/>
    </source>
</evidence>
<evidence type="ECO:0000256" key="4">
    <source>
        <dbReference type="ARBA" id="ARBA00010772"/>
    </source>
</evidence>
<dbReference type="SUPFAM" id="SSF51182">
    <property type="entry name" value="RmlC-like cupins"/>
    <property type="match status" value="1"/>
</dbReference>
<dbReference type="Gene3D" id="1.10.441.10">
    <property type="entry name" value="Phosphomannose Isomerase, domain 2"/>
    <property type="match status" value="1"/>
</dbReference>
<dbReference type="EC" id="5.3.1.8" evidence="5"/>
<dbReference type="CDD" id="cd07011">
    <property type="entry name" value="cupin_PMI_type_I_N"/>
    <property type="match status" value="1"/>
</dbReference>
<dbReference type="OMA" id="ISKKCHA"/>
<dbReference type="InterPro" id="IPR046458">
    <property type="entry name" value="PMI_typeI_hel"/>
</dbReference>
<dbReference type="Gene3D" id="2.60.120.10">
    <property type="entry name" value="Jelly Rolls"/>
    <property type="match status" value="1"/>
</dbReference>
<comment type="catalytic activity">
    <reaction evidence="1">
        <text>D-mannose 6-phosphate = D-fructose 6-phosphate</text>
        <dbReference type="Rhea" id="RHEA:12356"/>
        <dbReference type="ChEBI" id="CHEBI:58735"/>
        <dbReference type="ChEBI" id="CHEBI:61527"/>
        <dbReference type="EC" id="5.3.1.8"/>
    </reaction>
</comment>
<evidence type="ECO:0000256" key="2">
    <source>
        <dbReference type="ARBA" id="ARBA00001947"/>
    </source>
</evidence>
<evidence type="ECO:0000256" key="3">
    <source>
        <dbReference type="ARBA" id="ARBA00004666"/>
    </source>
</evidence>
<dbReference type="Pfam" id="PF20511">
    <property type="entry name" value="PMI_typeI_cat"/>
    <property type="match status" value="1"/>
</dbReference>
<comment type="similarity">
    <text evidence="4">Belongs to the mannose-6-phosphate isomerase type 1 family.</text>
</comment>
<dbReference type="WBParaSite" id="MhA1_Contig833.frz3.gene4">
    <property type="protein sequence ID" value="MhA1_Contig833.frz3.gene4"/>
    <property type="gene ID" value="MhA1_Contig833.frz3.gene4"/>
</dbReference>
<dbReference type="InterPro" id="IPR011051">
    <property type="entry name" value="RmlC_Cupin_sf"/>
</dbReference>
<evidence type="ECO:0000256" key="5">
    <source>
        <dbReference type="ARBA" id="ARBA00011956"/>
    </source>
</evidence>
<evidence type="ECO:0000256" key="7">
    <source>
        <dbReference type="ARBA" id="ARBA00022833"/>
    </source>
</evidence>
<dbReference type="Proteomes" id="UP000095281">
    <property type="component" value="Unplaced"/>
</dbReference>
<dbReference type="PROSITE" id="PS00965">
    <property type="entry name" value="PMI_I_1"/>
    <property type="match status" value="1"/>
</dbReference>